<sequence>MIYGVQCRERKHLIRCNTEPTKTILNINAKSCTNIIKNNHNNKCRTVLVGHLKLMNTVVAYDEFSSIYSIQETHKYKITQVLYKCWGLLQKYTGGSAKSPHGGHLAACTDM</sequence>
<dbReference type="EMBL" id="WNTK01000001">
    <property type="protein sequence ID" value="KAG9491321.1"/>
    <property type="molecule type" value="Genomic_DNA"/>
</dbReference>
<keyword evidence="2" id="KW-1185">Reference proteome</keyword>
<organism evidence="1 2">
    <name type="scientific">Eleutherodactylus coqui</name>
    <name type="common">Puerto Rican coqui</name>
    <dbReference type="NCBI Taxonomy" id="57060"/>
    <lineage>
        <taxon>Eukaryota</taxon>
        <taxon>Metazoa</taxon>
        <taxon>Chordata</taxon>
        <taxon>Craniata</taxon>
        <taxon>Vertebrata</taxon>
        <taxon>Euteleostomi</taxon>
        <taxon>Amphibia</taxon>
        <taxon>Batrachia</taxon>
        <taxon>Anura</taxon>
        <taxon>Neobatrachia</taxon>
        <taxon>Hyloidea</taxon>
        <taxon>Eleutherodactylidae</taxon>
        <taxon>Eleutherodactylinae</taxon>
        <taxon>Eleutherodactylus</taxon>
        <taxon>Eleutherodactylus</taxon>
    </lineage>
</organism>
<name>A0A8J6FNW9_ELECQ</name>
<dbReference type="Proteomes" id="UP000770717">
    <property type="component" value="Unassembled WGS sequence"/>
</dbReference>
<accession>A0A8J6FNW9</accession>
<proteinExistence type="predicted"/>
<dbReference type="AlphaFoldDB" id="A0A8J6FNW9"/>
<comment type="caution">
    <text evidence="1">The sequence shown here is derived from an EMBL/GenBank/DDBJ whole genome shotgun (WGS) entry which is preliminary data.</text>
</comment>
<evidence type="ECO:0000313" key="2">
    <source>
        <dbReference type="Proteomes" id="UP000770717"/>
    </source>
</evidence>
<evidence type="ECO:0000313" key="1">
    <source>
        <dbReference type="EMBL" id="KAG9491321.1"/>
    </source>
</evidence>
<reference evidence="1" key="1">
    <citation type="thesis" date="2020" institute="ProQuest LLC" country="789 East Eisenhower Parkway, Ann Arbor, MI, USA">
        <title>Comparative Genomics and Chromosome Evolution.</title>
        <authorList>
            <person name="Mudd A.B."/>
        </authorList>
    </citation>
    <scope>NUCLEOTIDE SEQUENCE</scope>
    <source>
        <strain evidence="1">HN-11 Male</strain>
        <tissue evidence="1">Kidney and liver</tissue>
    </source>
</reference>
<gene>
    <name evidence="1" type="ORF">GDO78_000035</name>
</gene>
<protein>
    <submittedName>
        <fullName evidence="1">Uncharacterized protein</fullName>
    </submittedName>
</protein>